<dbReference type="GO" id="GO:0071949">
    <property type="term" value="F:FAD binding"/>
    <property type="evidence" value="ECO:0007669"/>
    <property type="project" value="InterPro"/>
</dbReference>
<comment type="caution">
    <text evidence="2">The sequence shown here is derived from an EMBL/GenBank/DDBJ whole genome shotgun (WGS) entry which is preliminary data.</text>
</comment>
<evidence type="ECO:0000313" key="2">
    <source>
        <dbReference type="EMBL" id="OUC93912.1"/>
    </source>
</evidence>
<dbReference type="AlphaFoldDB" id="A0A243RGR1"/>
<protein>
    <submittedName>
        <fullName evidence="2">Geranylgeranyl reductase</fullName>
    </submittedName>
</protein>
<evidence type="ECO:0000313" key="3">
    <source>
        <dbReference type="Proteomes" id="UP000194761"/>
    </source>
</evidence>
<dbReference type="InterPro" id="IPR011777">
    <property type="entry name" value="Geranylgeranyl_Rdtase_fam"/>
</dbReference>
<accession>A0A243RGR1</accession>
<feature type="domain" description="FAD-binding" evidence="1">
    <location>
        <begin position="23"/>
        <end position="198"/>
    </location>
</feature>
<reference evidence="2 3" key="1">
    <citation type="submission" date="2017-05" db="EMBL/GenBank/DDBJ databases">
        <title>Biotechnological potential of actinobacteria isolated from South African environments.</title>
        <authorList>
            <person name="Le Roes-Hill M."/>
            <person name="Prins A."/>
            <person name="Durrell K.A."/>
        </authorList>
    </citation>
    <scope>NUCLEOTIDE SEQUENCE [LARGE SCALE GENOMIC DNA]</scope>
    <source>
        <strain evidence="2">M26</strain>
    </source>
</reference>
<dbReference type="PRINTS" id="PR00420">
    <property type="entry name" value="RNGMNOXGNASE"/>
</dbReference>
<name>A0A243RGR1_9ACTN</name>
<sequence>MRRSGFAGPYRGRLTGVDDVWDLVIVGGGPAGSAAALRAKQLRPAARVLLLDKADFPRDKACGDGVAAHGRDELALLGVPDLIADYRPTRRLEVVSPGGARVRATVARPNHVVPRTVFDARLVDAARARGVEVRRHRVRALAAHDGHIVVDGSFAARAVVAADGANSTVRRLIGVPASPARHTAIAVRGYADVPADDDVQFIAMQKDGWPAYAWSFPIGDGTANVGFGMLLPRLHATGLPGREVLHGRLAELLPHLPARDLRAHHLPLSPGRPRPGAGRVMLAGDAAGLVNPLTGEGIYYALVSGRLAGEAAVQAAGDPLPAYRRALRKALGRHLRTTDVLARAAQSPGFIDAAIDTAGRRQEVFDLLVDVGLGAGTVPLRLGCAVLGRWILNGVRRGEEAPLPR</sequence>
<dbReference type="PANTHER" id="PTHR42685:SF22">
    <property type="entry name" value="CONDITIONED MEDIUM FACTOR RECEPTOR 1"/>
    <property type="match status" value="1"/>
</dbReference>
<dbReference type="GO" id="GO:0016628">
    <property type="term" value="F:oxidoreductase activity, acting on the CH-CH group of donors, NAD or NADP as acceptor"/>
    <property type="evidence" value="ECO:0007669"/>
    <property type="project" value="InterPro"/>
</dbReference>
<organism evidence="2 3">
    <name type="scientific">Streptosporangium minutum</name>
    <dbReference type="NCBI Taxonomy" id="569862"/>
    <lineage>
        <taxon>Bacteria</taxon>
        <taxon>Bacillati</taxon>
        <taxon>Actinomycetota</taxon>
        <taxon>Actinomycetes</taxon>
        <taxon>Streptosporangiales</taxon>
        <taxon>Streptosporangiaceae</taxon>
        <taxon>Streptosporangium</taxon>
    </lineage>
</organism>
<dbReference type="InterPro" id="IPR036188">
    <property type="entry name" value="FAD/NAD-bd_sf"/>
</dbReference>
<evidence type="ECO:0000259" key="1">
    <source>
        <dbReference type="Pfam" id="PF01494"/>
    </source>
</evidence>
<dbReference type="SUPFAM" id="SSF51905">
    <property type="entry name" value="FAD/NAD(P)-binding domain"/>
    <property type="match status" value="1"/>
</dbReference>
<dbReference type="Gene3D" id="3.50.50.60">
    <property type="entry name" value="FAD/NAD(P)-binding domain"/>
    <property type="match status" value="1"/>
</dbReference>
<dbReference type="NCBIfam" id="TIGR02032">
    <property type="entry name" value="GG-red-SF"/>
    <property type="match status" value="1"/>
</dbReference>
<dbReference type="PANTHER" id="PTHR42685">
    <property type="entry name" value="GERANYLGERANYL DIPHOSPHATE REDUCTASE"/>
    <property type="match status" value="1"/>
</dbReference>
<dbReference type="EMBL" id="NGFP01000121">
    <property type="protein sequence ID" value="OUC93912.1"/>
    <property type="molecule type" value="Genomic_DNA"/>
</dbReference>
<dbReference type="InterPro" id="IPR050407">
    <property type="entry name" value="Geranylgeranyl_reductase"/>
</dbReference>
<dbReference type="Proteomes" id="UP000194761">
    <property type="component" value="Unassembled WGS sequence"/>
</dbReference>
<proteinExistence type="predicted"/>
<keyword evidence="3" id="KW-1185">Reference proteome</keyword>
<dbReference type="Pfam" id="PF01494">
    <property type="entry name" value="FAD_binding_3"/>
    <property type="match status" value="1"/>
</dbReference>
<gene>
    <name evidence="2" type="ORF">CA984_24530</name>
</gene>
<dbReference type="InterPro" id="IPR002938">
    <property type="entry name" value="FAD-bd"/>
</dbReference>